<proteinExistence type="predicted"/>
<dbReference type="AlphaFoldDB" id="A0A158KPN0"/>
<dbReference type="EMBL" id="FCON02000131">
    <property type="protein sequence ID" value="SAL83077.1"/>
    <property type="molecule type" value="Genomic_DNA"/>
</dbReference>
<gene>
    <name evidence="1" type="ORF">AWB68_06772</name>
</gene>
<sequence>MPAGTEIDRGLRRSGFGPQAVTEGQSFELKNVEMPDVGCTLTKAFEYDQIAPTKSIQTVISFSSWWTTDLTSRRNPEYPVRQPECSIRNRRILVAADLSVASLRAAEFVRTIVPTTAHIRLVSVADNPRALINRPLPPKASAELYAAPAELLRDAADALVQAKSVFAGYDFDLEEDVIDLSKRGGDIVTALIGAADD</sequence>
<dbReference type="SUPFAM" id="SSF52402">
    <property type="entry name" value="Adenine nucleotide alpha hydrolases-like"/>
    <property type="match status" value="1"/>
</dbReference>
<name>A0A158KPN0_9BURK</name>
<dbReference type="Proteomes" id="UP000054770">
    <property type="component" value="Unassembled WGS sequence"/>
</dbReference>
<reference evidence="1" key="1">
    <citation type="submission" date="2016-01" db="EMBL/GenBank/DDBJ databases">
        <authorList>
            <person name="Peeters C."/>
        </authorList>
    </citation>
    <scope>NUCLEOTIDE SEQUENCE [LARGE SCALE GENOMIC DNA]</scope>
    <source>
        <strain evidence="1">LMG 22940</strain>
    </source>
</reference>
<dbReference type="Gene3D" id="3.40.50.620">
    <property type="entry name" value="HUPs"/>
    <property type="match status" value="1"/>
</dbReference>
<evidence type="ECO:0000313" key="2">
    <source>
        <dbReference type="Proteomes" id="UP000054770"/>
    </source>
</evidence>
<organism evidence="1 2">
    <name type="scientific">Caballeronia choica</name>
    <dbReference type="NCBI Taxonomy" id="326476"/>
    <lineage>
        <taxon>Bacteria</taxon>
        <taxon>Pseudomonadati</taxon>
        <taxon>Pseudomonadota</taxon>
        <taxon>Betaproteobacteria</taxon>
        <taxon>Burkholderiales</taxon>
        <taxon>Burkholderiaceae</taxon>
        <taxon>Caballeronia</taxon>
    </lineage>
</organism>
<evidence type="ECO:0000313" key="1">
    <source>
        <dbReference type="EMBL" id="SAL83077.1"/>
    </source>
</evidence>
<comment type="caution">
    <text evidence="1">The sequence shown here is derived from an EMBL/GenBank/DDBJ whole genome shotgun (WGS) entry which is preliminary data.</text>
</comment>
<dbReference type="InterPro" id="IPR014729">
    <property type="entry name" value="Rossmann-like_a/b/a_fold"/>
</dbReference>
<accession>A0A158KPN0</accession>
<keyword evidence="2" id="KW-1185">Reference proteome</keyword>
<protein>
    <submittedName>
        <fullName evidence="1">Universal stress protein A</fullName>
    </submittedName>
</protein>